<protein>
    <recommendedName>
        <fullName evidence="4">Restriction of telomere capping protein 5</fullName>
    </recommendedName>
</protein>
<evidence type="ECO:0000313" key="7">
    <source>
        <dbReference type="EMBL" id="KAF3040327.1"/>
    </source>
</evidence>
<keyword evidence="5" id="KW-0963">Cytoplasm</keyword>
<dbReference type="EMBL" id="SWKV01000026">
    <property type="protein sequence ID" value="KAF3040327.1"/>
    <property type="molecule type" value="Genomic_DNA"/>
</dbReference>
<evidence type="ECO:0000256" key="1">
    <source>
        <dbReference type="ARBA" id="ARBA00002738"/>
    </source>
</evidence>
<sequence>MGQGNSHEAQHLTLEQLSHNLAQTFAKKSYTPLELYCFKSVFRSLADTQSGIQYWSEATLCRFLELPDALGVGSVIFQMASYLGAFPFASQAPAILTNEALLKVVTILTERYGAVLKKRGREIWLREIYRSLAVYDNGIKSQADDQRHEKEEVVEKMGFAVDEARDEGEEDEDEDDELVLAALDSMDSLEVFKHGEQSNVHHSIIPTDNFLKLIELLLLIAPIDAQQSLSSLAPELSEERIQNLRRTAKLVLSSFVTDKHPGITYRTFDTVLSTALPYLFDGFNPLFEHFLFARDFDLSKRKSDSTSPTQEIHPVISPPKTVVDPEPILRSPGEILNLTTLSQLSFFIKGSNLFRRLRPLYSGNTHGFSMGSFEKQVFNWRAPTILLVSGRLLPEKPSSARERTLQDMLPPKRYSNSVSDSSQTITYGAYVPTQWKHTGKTCFGDSSAKLFQLSPAHDVFSASSFQSDYAYFNKSPTHPAGVGFGTPVPTQSQASSHSYGVFRPAPVSLHLDDALEFGVFTHLAEGGGSFYPSKLPGRRSKDWQDRFEIDSIEVWGCGGDDVAEAQRKEWAFQEREAEARRRINLGTGDKEMDYELLKMAGLVGNENRSGGSMG</sequence>
<dbReference type="GO" id="GO:0005634">
    <property type="term" value="C:nucleus"/>
    <property type="evidence" value="ECO:0007669"/>
    <property type="project" value="TreeGrafter"/>
</dbReference>
<dbReference type="Pfam" id="PF07534">
    <property type="entry name" value="TLD"/>
    <property type="match status" value="1"/>
</dbReference>
<evidence type="ECO:0000256" key="5">
    <source>
        <dbReference type="ARBA" id="ARBA00022490"/>
    </source>
</evidence>
<evidence type="ECO:0000256" key="4">
    <source>
        <dbReference type="ARBA" id="ARBA00015163"/>
    </source>
</evidence>
<dbReference type="PANTHER" id="PTHR23354">
    <property type="entry name" value="NUCLEOLAR PROTEIN 7/ESTROGEN RECEPTOR COACTIVATOR-RELATED"/>
    <property type="match status" value="1"/>
</dbReference>
<gene>
    <name evidence="7" type="primary">RTC5</name>
    <name evidence="7" type="ORF">E8E12_008469</name>
</gene>
<dbReference type="SMART" id="SM00584">
    <property type="entry name" value="TLDc"/>
    <property type="match status" value="1"/>
</dbReference>
<dbReference type="InterPro" id="IPR006571">
    <property type="entry name" value="TLDc_dom"/>
</dbReference>
<comment type="function">
    <text evidence="1">May be involved in a process influencing telomere capping.</text>
</comment>
<feature type="domain" description="TLDc" evidence="6">
    <location>
        <begin position="334"/>
        <end position="558"/>
    </location>
</feature>
<comment type="caution">
    <text evidence="7">The sequence shown here is derived from an EMBL/GenBank/DDBJ whole genome shotgun (WGS) entry which is preliminary data.</text>
</comment>
<reference evidence="7" key="1">
    <citation type="submission" date="2019-04" db="EMBL/GenBank/DDBJ databases">
        <title>Sequencing of skin fungus with MAO and IRED activity.</title>
        <authorList>
            <person name="Marsaioli A.J."/>
            <person name="Bonatto J.M.C."/>
            <person name="Reis Junior O."/>
        </authorList>
    </citation>
    <scope>NUCLEOTIDE SEQUENCE</scope>
    <source>
        <strain evidence="7">28M1</strain>
    </source>
</reference>
<accession>A0A9P4WSF1</accession>
<proteinExistence type="inferred from homology"/>
<dbReference type="AlphaFoldDB" id="A0A9P4WSF1"/>
<evidence type="ECO:0000313" key="8">
    <source>
        <dbReference type="Proteomes" id="UP000758155"/>
    </source>
</evidence>
<evidence type="ECO:0000256" key="3">
    <source>
        <dbReference type="ARBA" id="ARBA00006731"/>
    </source>
</evidence>
<comment type="subcellular location">
    <subcellularLocation>
        <location evidence="2">Cytoplasm</location>
    </subcellularLocation>
</comment>
<dbReference type="PROSITE" id="PS51886">
    <property type="entry name" value="TLDC"/>
    <property type="match status" value="1"/>
</dbReference>
<keyword evidence="8" id="KW-1185">Reference proteome</keyword>
<dbReference type="OrthoDB" id="289228at2759"/>
<dbReference type="PANTHER" id="PTHR23354:SF130">
    <property type="entry name" value="RESTRICTION OF TELOMERE CAPPING PROTEIN 5"/>
    <property type="match status" value="1"/>
</dbReference>
<name>A0A9P4WSF1_9PLEO</name>
<organism evidence="7 8">
    <name type="scientific">Didymella heteroderae</name>
    <dbReference type="NCBI Taxonomy" id="1769908"/>
    <lineage>
        <taxon>Eukaryota</taxon>
        <taxon>Fungi</taxon>
        <taxon>Dikarya</taxon>
        <taxon>Ascomycota</taxon>
        <taxon>Pezizomycotina</taxon>
        <taxon>Dothideomycetes</taxon>
        <taxon>Pleosporomycetidae</taxon>
        <taxon>Pleosporales</taxon>
        <taxon>Pleosporineae</taxon>
        <taxon>Didymellaceae</taxon>
        <taxon>Didymella</taxon>
    </lineage>
</organism>
<comment type="similarity">
    <text evidence="3">Belongs to the RTC5 family.</text>
</comment>
<dbReference type="GO" id="GO:0005737">
    <property type="term" value="C:cytoplasm"/>
    <property type="evidence" value="ECO:0007669"/>
    <property type="project" value="UniProtKB-SubCell"/>
</dbReference>
<dbReference type="GO" id="GO:0006979">
    <property type="term" value="P:response to oxidative stress"/>
    <property type="evidence" value="ECO:0007669"/>
    <property type="project" value="TreeGrafter"/>
</dbReference>
<evidence type="ECO:0000259" key="6">
    <source>
        <dbReference type="PROSITE" id="PS51886"/>
    </source>
</evidence>
<evidence type="ECO:0000256" key="2">
    <source>
        <dbReference type="ARBA" id="ARBA00004496"/>
    </source>
</evidence>
<dbReference type="Proteomes" id="UP000758155">
    <property type="component" value="Unassembled WGS sequence"/>
</dbReference>